<dbReference type="Proteomes" id="UP000494206">
    <property type="component" value="Unassembled WGS sequence"/>
</dbReference>
<dbReference type="GO" id="GO:0005737">
    <property type="term" value="C:cytoplasm"/>
    <property type="evidence" value="ECO:0007669"/>
    <property type="project" value="TreeGrafter"/>
</dbReference>
<feature type="compositionally biased region" description="Pro residues" evidence="2">
    <location>
        <begin position="3267"/>
        <end position="3285"/>
    </location>
</feature>
<keyword evidence="4" id="KW-1185">Reference proteome</keyword>
<feature type="region of interest" description="Disordered" evidence="2">
    <location>
        <begin position="3180"/>
        <end position="3248"/>
    </location>
</feature>
<feature type="compositionally biased region" description="Basic and acidic residues" evidence="2">
    <location>
        <begin position="1001"/>
        <end position="1017"/>
    </location>
</feature>
<feature type="region of interest" description="Disordered" evidence="2">
    <location>
        <begin position="1611"/>
        <end position="1643"/>
    </location>
</feature>
<dbReference type="PANTHER" id="PTHR16453:SF9">
    <property type="entry name" value="GATOR COMPLEX PROTEIN MIOS"/>
    <property type="match status" value="1"/>
</dbReference>
<keyword evidence="1" id="KW-0175">Coiled coil</keyword>
<dbReference type="InterPro" id="IPR036322">
    <property type="entry name" value="WD40_repeat_dom_sf"/>
</dbReference>
<dbReference type="OrthoDB" id="5855440at2759"/>
<comment type="caution">
    <text evidence="3">The sequence shown here is derived from an EMBL/GenBank/DDBJ whole genome shotgun (WGS) entry which is preliminary data.</text>
</comment>
<feature type="compositionally biased region" description="Basic residues" evidence="2">
    <location>
        <begin position="1233"/>
        <end position="1242"/>
    </location>
</feature>
<feature type="coiled-coil region" evidence="1">
    <location>
        <begin position="2333"/>
        <end position="2370"/>
    </location>
</feature>
<gene>
    <name evidence="3" type="ORF">CBOVIS_LOCUS3118</name>
</gene>
<feature type="region of interest" description="Disordered" evidence="2">
    <location>
        <begin position="1507"/>
        <end position="1571"/>
    </location>
</feature>
<evidence type="ECO:0000313" key="4">
    <source>
        <dbReference type="Proteomes" id="UP000494206"/>
    </source>
</evidence>
<feature type="coiled-coil region" evidence="1">
    <location>
        <begin position="3092"/>
        <end position="3128"/>
    </location>
</feature>
<feature type="compositionally biased region" description="Acidic residues" evidence="2">
    <location>
        <begin position="600"/>
        <end position="618"/>
    </location>
</feature>
<dbReference type="SUPFAM" id="SSF50978">
    <property type="entry name" value="WD40 repeat-like"/>
    <property type="match status" value="1"/>
</dbReference>
<reference evidence="3 4" key="1">
    <citation type="submission" date="2020-04" db="EMBL/GenBank/DDBJ databases">
        <authorList>
            <person name="Laetsch R D."/>
            <person name="Stevens L."/>
            <person name="Kumar S."/>
            <person name="Blaxter L. M."/>
        </authorList>
    </citation>
    <scope>NUCLEOTIDE SEQUENCE [LARGE SCALE GENOMIC DNA]</scope>
</reference>
<evidence type="ECO:0000256" key="1">
    <source>
        <dbReference type="SAM" id="Coils"/>
    </source>
</evidence>
<feature type="region of interest" description="Disordered" evidence="2">
    <location>
        <begin position="698"/>
        <end position="717"/>
    </location>
</feature>
<feature type="region of interest" description="Disordered" evidence="2">
    <location>
        <begin position="1206"/>
        <end position="1242"/>
    </location>
</feature>
<feature type="compositionally biased region" description="Basic and acidic residues" evidence="2">
    <location>
        <begin position="1217"/>
        <end position="1232"/>
    </location>
</feature>
<protein>
    <recommendedName>
        <fullName evidence="5">WD repeat protein mio zinc-ribbon like domain-containing protein</fullName>
    </recommendedName>
</protein>
<dbReference type="PANTHER" id="PTHR16453">
    <property type="entry name" value="WD40 DOMAIN-CONTAINING PROTEIN MIO FAMILY MEMBER"/>
    <property type="match status" value="1"/>
</dbReference>
<feature type="region of interest" description="Disordered" evidence="2">
    <location>
        <begin position="1408"/>
        <end position="1427"/>
    </location>
</feature>
<proteinExistence type="predicted"/>
<feature type="region of interest" description="Disordered" evidence="2">
    <location>
        <begin position="2887"/>
        <end position="2917"/>
    </location>
</feature>
<feature type="coiled-coil region" evidence="1">
    <location>
        <begin position="3396"/>
        <end position="3423"/>
    </location>
</feature>
<feature type="compositionally biased region" description="Low complexity" evidence="2">
    <location>
        <begin position="1555"/>
        <end position="1569"/>
    </location>
</feature>
<feature type="region of interest" description="Disordered" evidence="2">
    <location>
        <begin position="1151"/>
        <end position="1193"/>
    </location>
</feature>
<evidence type="ECO:0000256" key="2">
    <source>
        <dbReference type="SAM" id="MobiDB-lite"/>
    </source>
</evidence>
<feature type="compositionally biased region" description="Low complexity" evidence="2">
    <location>
        <begin position="3197"/>
        <end position="3221"/>
    </location>
</feature>
<sequence length="4281" mass="504491">MYKNEQYVGPRFPPGKEFSFDEIFEEHDLDIKHNKFGLKRDMRFMSERIIMEYSPDEFFSVREIVHPMSANRTSHPFAQAKLVNSDDEYVTSLDFHEQPNYFPYAKSDGEVRLIRYISSFDDFNFAKLSTQHLFQLPGEIIKHLRHGRMDKGIVAMNHYKLKEPDKHTLTCFDLIRPKQPISIYHNSEPFNEVIWLYTNEVTIALADDRSIRITDIRDPKSYRALFLPVSPKIITTIASRVNEITAYAEGRILLFDVRRLDFPCRQYHLDFLSDEETIIDMRYNPFMSRKLAVQTSSMKLYALDIEDGPEMTIFGKHERVIKEFNRISFKHLDRKLYMRYHKDSRDKLFFNTGGEIDFLNYDEHYAMAKIDSGITLPSAYADPLSYNTITENLTEEQLHDPHYMERIRDAALAAEEGGLLKPKILHSKDDVIAFDFTYPGVSGIMSLRSSTMVYDLQHLPEDIYYSSVRNAEATAFKIRQMQVREMIPSYYLFEMFHRIEAGWTALYKETKLINLIYAICEQYRSDFWRHWLMNAGYMQYGGNEFRDLKEHPNLPNLPPVMPNLGVALLSPDEQATAQSEVLRMLSPFFHLFFPNPSDDMIQEEDDSEDGNEDNDSNFDDIPVRKDEELRFVTSGGYAVVGVRKKMKSLFRGAFMHRLSDEDDILHIVLKAARKSRNYYNHMRKQLFLNKKVFKPVRRPPPRRLPIPPRKIAPPPSAHPLLQGLNAATKEVIKLMYATEPLRMRKYVPIRLTERFFIEKLRSATTRFIANKRNTVMNGMYPEHNKNTVIDINEKHCADLKTAMLRARRSAWPTFYDFDFFYSKLCRKSQLLIAAANMYNKVCPSPFVKARDIQSAPAYLEKKSKTVRIDKFVVFRDQQRLYGRRIRDEALIKKVRWSDMRHDFDEHRWNHRPAQLAGEIICCRPPSTEEDDSEYEKDWEKPYKHTLSVRHYMKDEKEFEITRGKVMDFFEKTIMELPCGKFMQRKNHPITADTEVTPTSSDCERQKAERQRLLDSQKEAGMTDETDPPQMLIGERGYDTKGVYYVSPRMFKKVNYVKEIKPTIKEANPVTKIQRFISFNPVKAYEDPLAKLANREPLWKAMKRAKENAKKKRKIILKKRPKKIVRLRNVMNFLKKVKPVYIERNPRKKIETKKVEAKPLEKEKDSSTRSRQKRSKKEETKKEKKKAKETKMMPEIQAFFGAMERNFPKVEKKHVKEKKPDETPKNKPEMDLSKRKKKLTKKRQKVKFDLQKPWIRPEEPEPQPDVDPKKLEALRNNTLKGHRASVFFFCSSDSSLEEIKPKVETRRFDENEVVTIVSKPAYNLLVPTRYKKKKRVDLTSIDELAKRLKSPKKVKLKKTRRKREVTNEPSKNAIQNPLLRKPSQKYRFQRGFWKLLRVAGQQVNCTFDRPKFPLPPPPEKSAMKKKKPPLVEVYRRPPITMEYHPKKLKTLVNPRRDPLLFIATYTKNIAKLWNSIRPTDDIDELPEKKRVRLPPREFLNYFKFEESSGTDSADEDHQLINKRKDKTRVRKKLPNDLSSENSEDVSQESSSDSHDCSVATDSSDSTGSTDSSEEIEAFLDKLSHGFVKNNFGEYYPAYCSRNGKVIPVASSEDFSEDSSSNSVNHEMLKRSRKKAQKSREKRCDSMIHESDADSTTQIVIESSIESDTDCRKGSRKITRKNVRTDGSSESSTDTDKVSITDSEENNNDDIGINLDASMDVDLWMAIMVLKKKISNSKERKRQELKRKLAYPNNYPFVYDQSDTSYYPRLKYMKGAEKGEFKRYLDLRHRRLFSKLTIEEYQAKLKRQYIRRRKKMYARRKQSVEPWETHSRYRIEKKRNRKLKMEMREKIRQENKEKTKESILRVKKLLYRGKNGYEREPVTITQIDQRQTLINSIDVQLPISYWESKQESVKLLEFDGYKKQYSQNIKKKKEFNAYKKYGLNQYTYDRALILKKTFVSLPDVNLCDRYRFPVSFLRKSLSLNDLTYEENDEMKSYLSMEELPPSQNISENFQRWDVAEQITTMSGAELDEENINGDDVRALETESRAEEVIHEAEQSRLPESNQFMECSPDYCQPLASGTSQDVFKKPDYPLLSSMETVPYSSEESEKYQLSRYVPIINQWYTPIIRNIDENGVRTIIKVLPDPGPPRFRHYVGDLANIPFNEDSEAEDYMVPEDHFDYGRRKRRLEEKEIMKNVIPEGMQPEDPEVRAMFVNMRLHLVTQSKIEYFKEVGKNMRRLIDSFNNVQMLGKHYYSSFTTMSFEAVSERFNKMHNRVYLTLDDPPKYYDDEAELKALRDLCENEFALMPSRGKWSIKNVVRNKVYYDSSSQEETPAQEFARKKAEYLERKRKAKRLEKRLIRHEEQNRKKKFAKLLPNSILKTKTVWALFDALEFYLKTYDMFAFKMLIGKMCHKCGNNMFTYGCVLRHVSCRYKDRMMHSLFKFRKYRRWRKSEAVCRDFRIYHPENLMPLVKKAVNELNMCLPEEHYLGEIISAVDESQFITGQDFFVAELIKREFDFCEMIAQEDRETEKEVADSFKEAMLRDGNPMEVIMYQKRMTEDNELEFVKFRHKKTGRIIRKWANMKQLREQAEQARLKRLEATMQKLEDVQLAEDLKNDDDFSISDSGTNETVIFNKYANLPPLRHKRVEILRQSESKKEYNADVHYPVIPKVVKKRKNKKKQIEYYKWLIYDELHYLLLESDAMFSKEAVTDMLNGIEDDELPNMTDEDKVLWKKVRDKIEKPDRNRYPVQKFYRKAKKIRREYESDLNNLVIMRVHFNENEREILKIEDRCEIEEEDRMKIEEFEKLQKERTLKKLRKRNEDKFDHLVRMVKIARQAEKTRRIYEGKEPPQEKRKLKKPMPILRKCHRCPLEFFITVENLEILKRDEEEAERKKNAGEEDEVNAEKTEDAAKVETKQEEEKVVEIVDKPALEPSAEVKESTPETNLAFLDVYEEIPEDYDESETQKDTKNSLQLIMEERELENPPKNDEEVKAPDGNRKIRHVYMHTANLRSLMLRSYCRICGQKFPKQWSYLPKFLRLSMTLHYFKIFKPLPVKNCLQLVTLHMLGENHAVVVLSDRLINIRKNCLDKMKTREELLEEKRLARKRRALALKKRRIKRARQRKRALAAAKAAAAARPVVEQLQFAPEDIIEYIGRVETPTMALKRKFVPILRPIKKFFSRKSRDAESTVAAPQNENEPQPSTSTGQPSSSSVIVAKSESKSAPSTPTPLSTKEKVPVKIPTKSQSQGSSAEDILALLQSNPNELLEPVKPPAPKQPENPPPPPPPPKKPKPAAKIKDPLSASCERNGRLLSTEEYTQLLQKMLAKPVKVYRKRRRRRWRRNRLGRTCSWIESQVGPESKFNNRYKYVEMEKFEHKTVSQILDEKYELTQQKDPDFVVGNFLEEIENEIARKQELQKKLDELQTEEQKNFYRFAKHFKTKRRRNKVRHQCTPLKRQVKRILRIRKEWKRKLRALRKTEVKEPEPEAFEYKRTKPKRTLFEHFMRLSKKYTRQAIKDTRQGRAPLMYYGLKSILRHKMHLFMEYRRSIIRNFLILLHCNNIVWIDRNYFQMTYKNLKKDKVSKKLLKLRERMDVAVPLIAANALKTAIRRKLNYGDYVEIKHRVNSYAIQKSPASMRSWSADDFFKIRDLNRNRMLPKKFNEEENQRDTDVDVTPDSSLNETMSLYSEESEYPFPDQLEDNFWSQRSEQSLFNVKGIPGLFFLARLVHERVGEGSARNFKFTGIIFQNYPREVYITPVREMMCRSVGIRSPSKFKAAIVDSVTISRPRKIIRSLFEALCYGRGWKLYQMVDKMSLYLGEPLKSYRPLGLMAQTYVVIMLFKELYPILTGEDKEEFANELKDDIFMYYPDICPESESEDEETPGVNKKIPWTMKDWLGFVAHYLNIARKNERYILPEVIACLLFMQAVASNKPIKEFAPEILALKLPILLKLRFIINLSAHDEIVNDMMYLYGMVHGLDRLPFVGLGHHPDSMRVLFEESILHNDVQLLVHLMLIGQVLDGDSEVEMWPEVGTEHERKRNIADLIAKMLGKGDMKISGPPTFDQIFPMTFLPEDLTPGSPKTSKDWVPYLQCEITKYLVMVEYMKEIPTINGTDFIANGGNQEAETIDYEIQCNLCHTGVFETAQLGKIGEEITMELIEPQERIKHKKNIIHSRMCAIRDMENITKVPFVSPISQIDIKTERDLNCNHGGHVRHMIQWFETEKQCAVNLCECRCADLTYSYERIDNLKRGIRERANMRVKSHICNPECADTSSEDEQKEDDHLAL</sequence>
<dbReference type="GO" id="GO:1904263">
    <property type="term" value="P:positive regulation of TORC1 signaling"/>
    <property type="evidence" value="ECO:0007669"/>
    <property type="project" value="TreeGrafter"/>
</dbReference>
<accession>A0A8S1EDJ2</accession>
<feature type="region of interest" description="Disordered" evidence="2">
    <location>
        <begin position="1660"/>
        <end position="1709"/>
    </location>
</feature>
<feature type="region of interest" description="Disordered" evidence="2">
    <location>
        <begin position="989"/>
        <end position="1032"/>
    </location>
</feature>
<organism evidence="3 4">
    <name type="scientific">Caenorhabditis bovis</name>
    <dbReference type="NCBI Taxonomy" id="2654633"/>
    <lineage>
        <taxon>Eukaryota</taxon>
        <taxon>Metazoa</taxon>
        <taxon>Ecdysozoa</taxon>
        <taxon>Nematoda</taxon>
        <taxon>Chromadorea</taxon>
        <taxon>Rhabditida</taxon>
        <taxon>Rhabditina</taxon>
        <taxon>Rhabditomorpha</taxon>
        <taxon>Rhabditoidea</taxon>
        <taxon>Rhabditidae</taxon>
        <taxon>Peloderinae</taxon>
        <taxon>Caenorhabditis</taxon>
    </lineage>
</organism>
<feature type="region of interest" description="Disordered" evidence="2">
    <location>
        <begin position="3262"/>
        <end position="3301"/>
    </location>
</feature>
<dbReference type="GO" id="GO:0034198">
    <property type="term" value="P:cellular response to amino acid starvation"/>
    <property type="evidence" value="ECO:0007669"/>
    <property type="project" value="TreeGrafter"/>
</dbReference>
<evidence type="ECO:0008006" key="5">
    <source>
        <dbReference type="Google" id="ProtNLM"/>
    </source>
</evidence>
<evidence type="ECO:0000313" key="3">
    <source>
        <dbReference type="EMBL" id="CAB3400109.1"/>
    </source>
</evidence>
<feature type="compositionally biased region" description="Pro residues" evidence="2">
    <location>
        <begin position="702"/>
        <end position="717"/>
    </location>
</feature>
<feature type="compositionally biased region" description="Basic and acidic residues" evidence="2">
    <location>
        <begin position="1151"/>
        <end position="1167"/>
    </location>
</feature>
<name>A0A8S1EDJ2_9PELO</name>
<feature type="compositionally biased region" description="Basic residues" evidence="2">
    <location>
        <begin position="1519"/>
        <end position="1531"/>
    </location>
</feature>
<dbReference type="EMBL" id="CADEPM010000002">
    <property type="protein sequence ID" value="CAB3400109.1"/>
    <property type="molecule type" value="Genomic_DNA"/>
</dbReference>
<feature type="region of interest" description="Disordered" evidence="2">
    <location>
        <begin position="600"/>
        <end position="620"/>
    </location>
</feature>
<dbReference type="InterPro" id="IPR037593">
    <property type="entry name" value="MIOS/Sea4"/>
</dbReference>